<gene>
    <name evidence="2" type="ORF">D9619_009117</name>
</gene>
<organism evidence="2 3">
    <name type="scientific">Psilocybe cf. subviscida</name>
    <dbReference type="NCBI Taxonomy" id="2480587"/>
    <lineage>
        <taxon>Eukaryota</taxon>
        <taxon>Fungi</taxon>
        <taxon>Dikarya</taxon>
        <taxon>Basidiomycota</taxon>
        <taxon>Agaricomycotina</taxon>
        <taxon>Agaricomycetes</taxon>
        <taxon>Agaricomycetidae</taxon>
        <taxon>Agaricales</taxon>
        <taxon>Agaricineae</taxon>
        <taxon>Strophariaceae</taxon>
        <taxon>Psilocybe</taxon>
    </lineage>
</organism>
<proteinExistence type="predicted"/>
<accession>A0A8H5FAH2</accession>
<keyword evidence="3" id="KW-1185">Reference proteome</keyword>
<dbReference type="AlphaFoldDB" id="A0A8H5FAH2"/>
<comment type="caution">
    <text evidence="2">The sequence shown here is derived from an EMBL/GenBank/DDBJ whole genome shotgun (WGS) entry which is preliminary data.</text>
</comment>
<evidence type="ECO:0000313" key="3">
    <source>
        <dbReference type="Proteomes" id="UP000567179"/>
    </source>
</evidence>
<reference evidence="2 3" key="1">
    <citation type="journal article" date="2020" name="ISME J.">
        <title>Uncovering the hidden diversity of litter-decomposition mechanisms in mushroom-forming fungi.</title>
        <authorList>
            <person name="Floudas D."/>
            <person name="Bentzer J."/>
            <person name="Ahren D."/>
            <person name="Johansson T."/>
            <person name="Persson P."/>
            <person name="Tunlid A."/>
        </authorList>
    </citation>
    <scope>NUCLEOTIDE SEQUENCE [LARGE SCALE GENOMIC DNA]</scope>
    <source>
        <strain evidence="2 3">CBS 101986</strain>
    </source>
</reference>
<feature type="compositionally biased region" description="Pro residues" evidence="1">
    <location>
        <begin position="1"/>
        <end position="11"/>
    </location>
</feature>
<name>A0A8H5FAH2_9AGAR</name>
<protein>
    <submittedName>
        <fullName evidence="2">Uncharacterized protein</fullName>
    </submittedName>
</protein>
<evidence type="ECO:0000313" key="2">
    <source>
        <dbReference type="EMBL" id="KAF5329755.1"/>
    </source>
</evidence>
<sequence length="229" mass="24113">MSAPSSSPPRRTPLGPYFNRLGESSISKPAPGKENIRPWPASSAITIRAIATATQTPSTTTTTETISPEYALSIDSDTAATADTQTGSTTAATIQTNKPSGPASTALPISLPPWRLPGAFDTDDDGEEKANATGTNKEKDADVTNSAIPSEGGHCNDEEAAVITSPEGVVTPSTQTVDKNEDEAKESEGEFAIDSLAHETTAIYVSFVRTDLDEDPELDYGDEFHDLPQ</sequence>
<feature type="region of interest" description="Disordered" evidence="1">
    <location>
        <begin position="1"/>
        <end position="187"/>
    </location>
</feature>
<dbReference type="Proteomes" id="UP000567179">
    <property type="component" value="Unassembled WGS sequence"/>
</dbReference>
<dbReference type="EMBL" id="JAACJJ010000002">
    <property type="protein sequence ID" value="KAF5329755.1"/>
    <property type="molecule type" value="Genomic_DNA"/>
</dbReference>
<evidence type="ECO:0000256" key="1">
    <source>
        <dbReference type="SAM" id="MobiDB-lite"/>
    </source>
</evidence>
<feature type="compositionally biased region" description="Low complexity" evidence="1">
    <location>
        <begin position="41"/>
        <end position="96"/>
    </location>
</feature>